<dbReference type="EMBL" id="CP029289">
    <property type="protein sequence ID" value="AWR94239.1"/>
    <property type="molecule type" value="Genomic_DNA"/>
</dbReference>
<keyword evidence="1" id="KW-0812">Transmembrane</keyword>
<organism evidence="2 3">
    <name type="scientific">Acidianus brierleyi</name>
    <dbReference type="NCBI Taxonomy" id="41673"/>
    <lineage>
        <taxon>Archaea</taxon>
        <taxon>Thermoproteota</taxon>
        <taxon>Thermoprotei</taxon>
        <taxon>Sulfolobales</taxon>
        <taxon>Sulfolobaceae</taxon>
        <taxon>Acidianus</taxon>
    </lineage>
</organism>
<accession>A0A2U9IE14</accession>
<reference evidence="2 3" key="1">
    <citation type="submission" date="2018-05" db="EMBL/GenBank/DDBJ databases">
        <title>Complete Genome Sequences of Extremely Thermoacidophilic, Metal-Mobilizing Type-Strain Members of the Archaeal Family Sulfolobaceae: Acidianus brierleyi DSM-1651T, Acidianus sulfidivorans DSM-18786T, Metallosphaera hakonensis DSM-7519T, and Metallosphaera prunae DSM-10039T.</title>
        <authorList>
            <person name="Counts J.A."/>
            <person name="Kelly R.M."/>
        </authorList>
    </citation>
    <scope>NUCLEOTIDE SEQUENCE [LARGE SCALE GENOMIC DNA]</scope>
    <source>
        <strain evidence="2 3">DSM 1651</strain>
    </source>
</reference>
<protein>
    <submittedName>
        <fullName evidence="2">Uncharacterized protein</fullName>
    </submittedName>
</protein>
<proteinExistence type="predicted"/>
<dbReference type="AlphaFoldDB" id="A0A2U9IE14"/>
<dbReference type="RefSeq" id="WP_110270120.1">
    <property type="nucleotide sequence ID" value="NZ_CP029289.2"/>
</dbReference>
<dbReference type="KEGG" id="abri:DFR85_06175"/>
<keyword evidence="3" id="KW-1185">Reference proteome</keyword>
<keyword evidence="1" id="KW-1133">Transmembrane helix</keyword>
<sequence length="231" mass="26272">MRILGLFLIFMFIILFFNVFNVNSLSYSIKPDSFLIYNETSYIYYPKYFVQKIIIIQEIEKVFDNGSMLVNSTIIALSENTTLPSTLCIQNESSYGAFFYVNPSLLGKNISYGKGFLIFNETKNGLFQYYVTSYIEGVENDFILYFNSSGVVVKSIDYQTNGNIISKSVDILWKDNIFSNTTLPIFHVGHKKPISIKPGAGLNENLGYKLIKIFAITALLLVLVILLTRKT</sequence>
<evidence type="ECO:0000313" key="2">
    <source>
        <dbReference type="EMBL" id="AWR94239.1"/>
    </source>
</evidence>
<dbReference type="GeneID" id="36831725"/>
<dbReference type="OrthoDB" id="42524at2157"/>
<evidence type="ECO:0000256" key="1">
    <source>
        <dbReference type="SAM" id="Phobius"/>
    </source>
</evidence>
<gene>
    <name evidence="2" type="ORF">DFR85_06175</name>
</gene>
<name>A0A2U9IE14_9CREN</name>
<feature type="transmembrane region" description="Helical" evidence="1">
    <location>
        <begin position="206"/>
        <end position="227"/>
    </location>
</feature>
<dbReference type="Proteomes" id="UP000248044">
    <property type="component" value="Chromosome"/>
</dbReference>
<keyword evidence="1" id="KW-0472">Membrane</keyword>
<evidence type="ECO:0000313" key="3">
    <source>
        <dbReference type="Proteomes" id="UP000248044"/>
    </source>
</evidence>